<dbReference type="InterPro" id="IPR020422">
    <property type="entry name" value="TYR_PHOSPHATASE_DUAL_dom"/>
</dbReference>
<dbReference type="SUPFAM" id="SSF52799">
    <property type="entry name" value="(Phosphotyrosine protein) phosphatases II"/>
    <property type="match status" value="1"/>
</dbReference>
<keyword evidence="8" id="KW-1185">Reference proteome</keyword>
<dbReference type="Gene3D" id="3.90.190.10">
    <property type="entry name" value="Protein tyrosine phosphatase superfamily"/>
    <property type="match status" value="1"/>
</dbReference>
<dbReference type="SMART" id="SM01065">
    <property type="entry name" value="CBM_2"/>
    <property type="match status" value="2"/>
</dbReference>
<dbReference type="Gene3D" id="2.60.40.10">
    <property type="entry name" value="Immunoglobulins"/>
    <property type="match status" value="2"/>
</dbReference>
<evidence type="ECO:0000313" key="8">
    <source>
        <dbReference type="Proteomes" id="UP001157974"/>
    </source>
</evidence>
<dbReference type="InterPro" id="IPR052832">
    <property type="entry name" value="Starch-Glucan_Phosphatase"/>
</dbReference>
<dbReference type="GO" id="GO:0004721">
    <property type="term" value="F:phosphoprotein phosphatase activity"/>
    <property type="evidence" value="ECO:0007669"/>
    <property type="project" value="UniProtKB-KW"/>
</dbReference>
<keyword evidence="2" id="KW-0175">Coiled coil</keyword>
<dbReference type="InterPro" id="IPR013784">
    <property type="entry name" value="Carb-bd-like_fold"/>
</dbReference>
<comment type="caution">
    <text evidence="7">The sequence shown here is derived from an EMBL/GenBank/DDBJ whole genome shotgun (WGS) entry which is preliminary data.</text>
</comment>
<dbReference type="InterPro" id="IPR013783">
    <property type="entry name" value="Ig-like_fold"/>
</dbReference>
<feature type="domain" description="Tyrosine-protein phosphatase" evidence="4">
    <location>
        <begin position="293"/>
        <end position="450"/>
    </location>
</feature>
<dbReference type="Proteomes" id="UP001157974">
    <property type="component" value="Unassembled WGS sequence"/>
</dbReference>
<feature type="region of interest" description="Disordered" evidence="3">
    <location>
        <begin position="558"/>
        <end position="604"/>
    </location>
</feature>
<dbReference type="SUPFAM" id="SSF49452">
    <property type="entry name" value="Starch-binding domain-like"/>
    <property type="match status" value="2"/>
</dbReference>
<evidence type="ECO:0000259" key="4">
    <source>
        <dbReference type="PROSITE" id="PS50054"/>
    </source>
</evidence>
<dbReference type="InterPro" id="IPR002044">
    <property type="entry name" value="CBM20"/>
</dbReference>
<feature type="domain" description="Tyrosine specific protein phosphatases" evidence="5">
    <location>
        <begin position="368"/>
        <end position="428"/>
    </location>
</feature>
<dbReference type="PANTHER" id="PTHR46642:SF3">
    <property type="entry name" value="PHOSPHOGLUCAN PHOSPHATASE DSP4, CHLOROPLASTIC"/>
    <property type="match status" value="1"/>
</dbReference>
<dbReference type="Pfam" id="PF00686">
    <property type="entry name" value="CBM_20"/>
    <property type="match status" value="2"/>
</dbReference>
<evidence type="ECO:0000256" key="3">
    <source>
        <dbReference type="SAM" id="MobiDB-lite"/>
    </source>
</evidence>
<keyword evidence="1" id="KW-0904">Protein phosphatase</keyword>
<dbReference type="InterPro" id="IPR029021">
    <property type="entry name" value="Prot-tyrosine_phosphatase-like"/>
</dbReference>
<dbReference type="InterPro" id="IPR000387">
    <property type="entry name" value="Tyr_Pase_dom"/>
</dbReference>
<evidence type="ECO:0000259" key="5">
    <source>
        <dbReference type="PROSITE" id="PS50056"/>
    </source>
</evidence>
<dbReference type="PROSITE" id="PS50056">
    <property type="entry name" value="TYR_PHOSPHATASE_2"/>
    <property type="match status" value="1"/>
</dbReference>
<name>A0AAV8USA8_9RHOD</name>
<dbReference type="InterPro" id="IPR000340">
    <property type="entry name" value="Dual-sp_phosphatase_cat-dom"/>
</dbReference>
<feature type="coiled-coil region" evidence="2">
    <location>
        <begin position="464"/>
        <end position="531"/>
    </location>
</feature>
<feature type="domain" description="CBM20" evidence="6">
    <location>
        <begin position="177"/>
        <end position="290"/>
    </location>
</feature>
<accession>A0AAV8USA8</accession>
<gene>
    <name evidence="7" type="ORF">NDN08_000484</name>
</gene>
<dbReference type="PANTHER" id="PTHR46642">
    <property type="entry name" value="DUAL SPECIFICITY PHOSPHATASE, SUBGROUP, CATALYTIC DOMAIN"/>
    <property type="match status" value="1"/>
</dbReference>
<feature type="compositionally biased region" description="Polar residues" evidence="3">
    <location>
        <begin position="589"/>
        <end position="604"/>
    </location>
</feature>
<dbReference type="AlphaFoldDB" id="A0AAV8USA8"/>
<organism evidence="7 8">
    <name type="scientific">Rhodosorus marinus</name>
    <dbReference type="NCBI Taxonomy" id="101924"/>
    <lineage>
        <taxon>Eukaryota</taxon>
        <taxon>Rhodophyta</taxon>
        <taxon>Stylonematophyceae</taxon>
        <taxon>Stylonematales</taxon>
        <taxon>Stylonemataceae</taxon>
        <taxon>Rhodosorus</taxon>
    </lineage>
</organism>
<feature type="compositionally biased region" description="Basic and acidic residues" evidence="3">
    <location>
        <begin position="573"/>
        <end position="583"/>
    </location>
</feature>
<protein>
    <recommendedName>
        <fullName evidence="9">Protein-tyrosine-phosphatase</fullName>
    </recommendedName>
</protein>
<dbReference type="EMBL" id="JAMWBK010000006">
    <property type="protein sequence ID" value="KAJ8903953.1"/>
    <property type="molecule type" value="Genomic_DNA"/>
</dbReference>
<reference evidence="7 8" key="1">
    <citation type="journal article" date="2023" name="Nat. Commun.">
        <title>Origin of minicircular mitochondrial genomes in red algae.</title>
        <authorList>
            <person name="Lee Y."/>
            <person name="Cho C.H."/>
            <person name="Lee Y.M."/>
            <person name="Park S.I."/>
            <person name="Yang J.H."/>
            <person name="West J.A."/>
            <person name="Bhattacharya D."/>
            <person name="Yoon H.S."/>
        </authorList>
    </citation>
    <scope>NUCLEOTIDE SEQUENCE [LARGE SCALE GENOMIC DNA]</scope>
    <source>
        <strain evidence="7 8">CCMP1338</strain>
        <tissue evidence="7">Whole cell</tissue>
    </source>
</reference>
<keyword evidence="1" id="KW-0378">Hydrolase</keyword>
<dbReference type="SMART" id="SM00195">
    <property type="entry name" value="DSPc"/>
    <property type="match status" value="1"/>
</dbReference>
<feature type="compositionally biased region" description="Basic and acidic residues" evidence="3">
    <location>
        <begin position="16"/>
        <end position="25"/>
    </location>
</feature>
<sequence>MDAPKMDVEEIVSDGVRGDDTRHERRTSSLLSISVDELGVTGKEFTSLSKGAGPEENRDICQILFLVSTNLEPDDGELFLTGGCEELSSWSVDRAIPMQALGKPGRYYTLVNFNRKTLSASVHYKFLVKRMVTLKYIRDEPYRAVVWESLKGNGNRTMKIVSTSTARDVVCDVDVVLEVKTKGTLTFRIHYNLPPAEAMYVTGDPIEIGSWIHPGPIRMSLSEPEPLPTGGLGRFWTLKVPRPAALEFDYRYVIKNVETKSDRWEREPNRKSKLDKDVEDAVLNDVNFISNMEFNEIPPRIFIGPYPQSEEDLKTIKAAGATDVLCVQTDEDIAHRGLNWSKMLDSYKKLELGIHRWAIADFNPTSLEENIHHASELLGTILGQSNESMVYVHCTAGMSRAAATVILYLASTQGYGVDEAFQYVKKHRKVIAPNMGVLRKVAVKHAPKALERDRTLEQEAEKARAAAFAEKELAEKARQAAEAEKVRQAAEAEKVAEKAAAAEKAQAAAAAEKVAEKAAVAEKELAEKARAAAAAVMVSEMAAAAQKELAEKALGAGYAEKDSASVAVPPRSPADEHGTDPKKMKLLPSPTSQPDENEALNSTS</sequence>
<evidence type="ECO:0000256" key="1">
    <source>
        <dbReference type="ARBA" id="ARBA00022912"/>
    </source>
</evidence>
<evidence type="ECO:0000259" key="6">
    <source>
        <dbReference type="PROSITE" id="PS51166"/>
    </source>
</evidence>
<dbReference type="PROSITE" id="PS50054">
    <property type="entry name" value="TYR_PHOSPHATASE_DUAL"/>
    <property type="match status" value="1"/>
</dbReference>
<proteinExistence type="predicted"/>
<feature type="region of interest" description="Disordered" evidence="3">
    <location>
        <begin position="1"/>
        <end position="25"/>
    </location>
</feature>
<evidence type="ECO:0000256" key="2">
    <source>
        <dbReference type="SAM" id="Coils"/>
    </source>
</evidence>
<dbReference type="GO" id="GO:2001070">
    <property type="term" value="F:starch binding"/>
    <property type="evidence" value="ECO:0007669"/>
    <property type="project" value="InterPro"/>
</dbReference>
<evidence type="ECO:0000313" key="7">
    <source>
        <dbReference type="EMBL" id="KAJ8903953.1"/>
    </source>
</evidence>
<evidence type="ECO:0008006" key="9">
    <source>
        <dbReference type="Google" id="ProtNLM"/>
    </source>
</evidence>
<dbReference type="PROSITE" id="PS51166">
    <property type="entry name" value="CBM20"/>
    <property type="match status" value="1"/>
</dbReference>
<dbReference type="Pfam" id="PF00782">
    <property type="entry name" value="DSPc"/>
    <property type="match status" value="1"/>
</dbReference>